<dbReference type="InterPro" id="IPR036163">
    <property type="entry name" value="HMA_dom_sf"/>
</dbReference>
<dbReference type="Gene3D" id="3.30.70.100">
    <property type="match status" value="1"/>
</dbReference>
<sequence length="69" mass="7002">MVQTTLSVDGMSCGGCEQNVVSALTELDGVSDASADHETGDVSVEHESPAVDEATISATIEDAGYDVAN</sequence>
<dbReference type="GO" id="GO:0046872">
    <property type="term" value="F:metal ion binding"/>
    <property type="evidence" value="ECO:0007669"/>
    <property type="project" value="InterPro"/>
</dbReference>
<dbReference type="Pfam" id="PF00403">
    <property type="entry name" value="HMA"/>
    <property type="match status" value="1"/>
</dbReference>
<dbReference type="RefSeq" id="WP_015301186.1">
    <property type="nucleotide sequence ID" value="NC_019964.1"/>
</dbReference>
<dbReference type="GeneID" id="14377764"/>
<reference evidence="2" key="1">
    <citation type="submission" date="2011-09" db="EMBL/GenBank/DDBJ databases">
        <title>Complete sequence of Halovivax ruber XH-70.</title>
        <authorList>
            <consortium name="US DOE Joint Genome Institute"/>
            <person name="Lucas S."/>
            <person name="Han J."/>
            <person name="Lapidus A."/>
            <person name="Cheng J.-F."/>
            <person name="Goodwin L."/>
            <person name="Pitluck S."/>
            <person name="Peters L."/>
            <person name="Mikhailova N."/>
            <person name="Davenport K."/>
            <person name="Detter J.C."/>
            <person name="Han C."/>
            <person name="Tapia R."/>
            <person name="Land M."/>
            <person name="Hauser L."/>
            <person name="Kyrpides N."/>
            <person name="Ivanova N."/>
            <person name="Pagani I."/>
            <person name="Sproer C."/>
            <person name="Anderson I."/>
            <person name="Woyke T."/>
        </authorList>
    </citation>
    <scope>NUCLEOTIDE SEQUENCE</scope>
    <source>
        <strain evidence="2">XH-70</strain>
    </source>
</reference>
<evidence type="ECO:0000313" key="2">
    <source>
        <dbReference type="EMBL" id="AGB16572.1"/>
    </source>
</evidence>
<name>L0IF15_HALRX</name>
<dbReference type="Proteomes" id="UP000010846">
    <property type="component" value="Chromosome"/>
</dbReference>
<dbReference type="EMBL" id="CP003050">
    <property type="protein sequence ID" value="AGB16572.1"/>
    <property type="molecule type" value="Genomic_DNA"/>
</dbReference>
<evidence type="ECO:0000259" key="1">
    <source>
        <dbReference type="PROSITE" id="PS50846"/>
    </source>
</evidence>
<dbReference type="AlphaFoldDB" id="L0IF15"/>
<evidence type="ECO:0000313" key="3">
    <source>
        <dbReference type="Proteomes" id="UP000010846"/>
    </source>
</evidence>
<protein>
    <submittedName>
        <fullName evidence="2">Copper chaperone</fullName>
    </submittedName>
</protein>
<dbReference type="CDD" id="cd00371">
    <property type="entry name" value="HMA"/>
    <property type="match status" value="1"/>
</dbReference>
<dbReference type="eggNOG" id="arCOG02764">
    <property type="taxonomic scope" value="Archaea"/>
</dbReference>
<proteinExistence type="predicted"/>
<feature type="domain" description="HMA" evidence="1">
    <location>
        <begin position="2"/>
        <end position="68"/>
    </location>
</feature>
<accession>L0IF15</accession>
<dbReference type="OrthoDB" id="44171at2157"/>
<dbReference type="KEGG" id="hru:Halru_1976"/>
<dbReference type="HOGENOM" id="CLU_134973_5_3_2"/>
<keyword evidence="3" id="KW-1185">Reference proteome</keyword>
<dbReference type="SUPFAM" id="SSF55008">
    <property type="entry name" value="HMA, heavy metal-associated domain"/>
    <property type="match status" value="1"/>
</dbReference>
<dbReference type="InterPro" id="IPR006121">
    <property type="entry name" value="HMA_dom"/>
</dbReference>
<organism evidence="2 3">
    <name type="scientific">Halovivax ruber (strain DSM 18193 / JCM 13892 / XH-70)</name>
    <dbReference type="NCBI Taxonomy" id="797302"/>
    <lineage>
        <taxon>Archaea</taxon>
        <taxon>Methanobacteriati</taxon>
        <taxon>Methanobacteriota</taxon>
        <taxon>Stenosarchaea group</taxon>
        <taxon>Halobacteria</taxon>
        <taxon>Halobacteriales</taxon>
        <taxon>Natrialbaceae</taxon>
        <taxon>Halovivax</taxon>
    </lineage>
</organism>
<gene>
    <name evidence="2" type="ordered locus">Halru_1976</name>
</gene>
<dbReference type="PROSITE" id="PS50846">
    <property type="entry name" value="HMA_2"/>
    <property type="match status" value="1"/>
</dbReference>